<evidence type="ECO:0000313" key="4">
    <source>
        <dbReference type="Proteomes" id="UP001642484"/>
    </source>
</evidence>
<proteinExistence type="predicted"/>
<organism evidence="2 4">
    <name type="scientific">Durusdinium trenchii</name>
    <dbReference type="NCBI Taxonomy" id="1381693"/>
    <lineage>
        <taxon>Eukaryota</taxon>
        <taxon>Sar</taxon>
        <taxon>Alveolata</taxon>
        <taxon>Dinophyceae</taxon>
        <taxon>Suessiales</taxon>
        <taxon>Symbiodiniaceae</taxon>
        <taxon>Durusdinium</taxon>
    </lineage>
</organism>
<evidence type="ECO:0008006" key="5">
    <source>
        <dbReference type="Google" id="ProtNLM"/>
    </source>
</evidence>
<name>A0ABP0PQE3_9DINO</name>
<feature type="chain" id="PRO_5045029439" description="Secreted protein" evidence="1">
    <location>
        <begin position="26"/>
        <end position="117"/>
    </location>
</feature>
<comment type="caution">
    <text evidence="2">The sequence shown here is derived from an EMBL/GenBank/DDBJ whole genome shotgun (WGS) entry which is preliminary data.</text>
</comment>
<dbReference type="EMBL" id="CAXAMN010023506">
    <property type="protein sequence ID" value="CAK9078154.1"/>
    <property type="molecule type" value="Genomic_DNA"/>
</dbReference>
<dbReference type="Proteomes" id="UP001642484">
    <property type="component" value="Unassembled WGS sequence"/>
</dbReference>
<keyword evidence="1" id="KW-0732">Signal</keyword>
<dbReference type="EMBL" id="CAXAMN010023495">
    <property type="protein sequence ID" value="CAK9078104.1"/>
    <property type="molecule type" value="Genomic_DNA"/>
</dbReference>
<gene>
    <name evidence="2" type="ORF">CCMP2556_LOCUS38478</name>
    <name evidence="3" type="ORF">CCMP2556_LOCUS38513</name>
</gene>
<evidence type="ECO:0000313" key="2">
    <source>
        <dbReference type="EMBL" id="CAK9078104.1"/>
    </source>
</evidence>
<reference evidence="2 4" key="1">
    <citation type="submission" date="2024-02" db="EMBL/GenBank/DDBJ databases">
        <authorList>
            <person name="Chen Y."/>
            <person name="Shah S."/>
            <person name="Dougan E. K."/>
            <person name="Thang M."/>
            <person name="Chan C."/>
        </authorList>
    </citation>
    <scope>NUCLEOTIDE SEQUENCE [LARGE SCALE GENOMIC DNA]</scope>
</reference>
<evidence type="ECO:0000256" key="1">
    <source>
        <dbReference type="SAM" id="SignalP"/>
    </source>
</evidence>
<accession>A0ABP0PQE3</accession>
<keyword evidence="4" id="KW-1185">Reference proteome</keyword>
<feature type="signal peptide" evidence="1">
    <location>
        <begin position="1"/>
        <end position="25"/>
    </location>
</feature>
<sequence length="117" mass="13335">MELLIFLSCIFMLFVELQQKSKVSGHFEHPRQTPAERGSLEFAKRFSKFRWCFHGSFVGWNRFAKKSRLSVLELFSDPRESRDLSFCVGTGTFLSSRSNAGSRSVCLLGKSNQNGAF</sequence>
<evidence type="ECO:0000313" key="3">
    <source>
        <dbReference type="EMBL" id="CAK9078154.1"/>
    </source>
</evidence>
<protein>
    <recommendedName>
        <fullName evidence="5">Secreted protein</fullName>
    </recommendedName>
</protein>